<dbReference type="AlphaFoldDB" id="A0A4Y2S4U6"/>
<dbReference type="Proteomes" id="UP000499080">
    <property type="component" value="Unassembled WGS sequence"/>
</dbReference>
<dbReference type="EMBL" id="BGPR01019887">
    <property type="protein sequence ID" value="GBN83248.1"/>
    <property type="molecule type" value="Genomic_DNA"/>
</dbReference>
<evidence type="ECO:0000313" key="2">
    <source>
        <dbReference type="EMBL" id="GBN83248.1"/>
    </source>
</evidence>
<reference evidence="2 3" key="1">
    <citation type="journal article" date="2019" name="Sci. Rep.">
        <title>Orb-weaving spider Araneus ventricosus genome elucidates the spidroin gene catalogue.</title>
        <authorList>
            <person name="Kono N."/>
            <person name="Nakamura H."/>
            <person name="Ohtoshi R."/>
            <person name="Moran D.A.P."/>
            <person name="Shinohara A."/>
            <person name="Yoshida Y."/>
            <person name="Fujiwara M."/>
            <person name="Mori M."/>
            <person name="Tomita M."/>
            <person name="Arakawa K."/>
        </authorList>
    </citation>
    <scope>NUCLEOTIDE SEQUENCE [LARGE SCALE GENOMIC DNA]</scope>
</reference>
<evidence type="ECO:0000313" key="1">
    <source>
        <dbReference type="EMBL" id="GBN83175.1"/>
    </source>
</evidence>
<dbReference type="EMBL" id="BGPR01019866">
    <property type="protein sequence ID" value="GBN83175.1"/>
    <property type="molecule type" value="Genomic_DNA"/>
</dbReference>
<proteinExistence type="predicted"/>
<keyword evidence="3" id="KW-1185">Reference proteome</keyword>
<sequence>MWVWCVFNLMSRVKRPQVGVERKFEEREVPVQALSSSSDRANNIVAVSSTSLSPLKTLPESDMLLFPCETPLIVVTTFSDVVIERGMVQRGVSISRAPALEIAAKVKYCDSTLAIVRKIHSQTTGTEKYVIVLNGAIGFNGVATERGGREKVYQHPRRQF</sequence>
<name>A0A4Y2S4U6_ARAVE</name>
<organism evidence="2 3">
    <name type="scientific">Araneus ventricosus</name>
    <name type="common">Orbweaver spider</name>
    <name type="synonym">Epeira ventricosa</name>
    <dbReference type="NCBI Taxonomy" id="182803"/>
    <lineage>
        <taxon>Eukaryota</taxon>
        <taxon>Metazoa</taxon>
        <taxon>Ecdysozoa</taxon>
        <taxon>Arthropoda</taxon>
        <taxon>Chelicerata</taxon>
        <taxon>Arachnida</taxon>
        <taxon>Araneae</taxon>
        <taxon>Araneomorphae</taxon>
        <taxon>Entelegynae</taxon>
        <taxon>Araneoidea</taxon>
        <taxon>Araneidae</taxon>
        <taxon>Araneus</taxon>
    </lineage>
</organism>
<accession>A0A4Y2S4U6</accession>
<gene>
    <name evidence="2" type="ORF">AVEN_164473_1</name>
    <name evidence="1" type="ORF">AVEN_73546_1</name>
</gene>
<comment type="caution">
    <text evidence="2">The sequence shown here is derived from an EMBL/GenBank/DDBJ whole genome shotgun (WGS) entry which is preliminary data.</text>
</comment>
<evidence type="ECO:0000313" key="3">
    <source>
        <dbReference type="Proteomes" id="UP000499080"/>
    </source>
</evidence>
<protein>
    <submittedName>
        <fullName evidence="2">Uncharacterized protein</fullName>
    </submittedName>
</protein>